<organism evidence="14 15">
    <name type="scientific">Steinernema carpocapsae</name>
    <name type="common">Entomopathogenic nematode</name>
    <dbReference type="NCBI Taxonomy" id="34508"/>
    <lineage>
        <taxon>Eukaryota</taxon>
        <taxon>Metazoa</taxon>
        <taxon>Ecdysozoa</taxon>
        <taxon>Nematoda</taxon>
        <taxon>Chromadorea</taxon>
        <taxon>Rhabditida</taxon>
        <taxon>Tylenchina</taxon>
        <taxon>Panagrolaimomorpha</taxon>
        <taxon>Strongyloidoidea</taxon>
        <taxon>Steinernematidae</taxon>
        <taxon>Steinernema</taxon>
    </lineage>
</organism>
<evidence type="ECO:0000256" key="9">
    <source>
        <dbReference type="ARBA" id="ARBA00023136"/>
    </source>
</evidence>
<keyword evidence="15" id="KW-1185">Reference proteome</keyword>
<evidence type="ECO:0000256" key="7">
    <source>
        <dbReference type="ARBA" id="ARBA00022729"/>
    </source>
</evidence>
<dbReference type="InterPro" id="IPR002213">
    <property type="entry name" value="UDP_glucos_trans"/>
</dbReference>
<sequence length="552" mass="61687">MILRLLAFSALLVSACDAYKILVYSPKIGHSHVKFLGFIADTLVEAGNDVTVLLPEVHPIIVDTNGTRLAKIVPVEVDERIREIFDVEDAIKNYWTLDAQNPLSQLSMFKDYLKSAEMLCEDFLKKTDVLQWIKDEKFDVVISEAFDVCFIGSYKALGIRAHIVASATFLFETVSYAAGVPFPPSTIPSSISGLLDQMSFTERAKNLMGVGVIHMWMGGMMAVHQSVIDRKFGKGYSNVLEEISDCSLIITNSDPLLDFPRPTLDKVINIGGVSIPVPKPLDKSWEDKMALREMNVLVSFGSIAKAHLMPMEMKKSILRVFLQFPNVTFFWKYETSEDEIAMSLPPNVIISKWVPQNDLLNHKKMSLFITHAGMNSILEAANRGVPLLCIPVFGDQMRNAKTVVKAGIGEEMNKLELLDSGAMAKKVRRMLEENKYQKAAVRLAEMMANRPISQKEHLVRSVEFVARFGRLPNMKPASVKLTFAEYYLLDIIAVFVVSVLVVVVVSFIILRVTFRVLRFVVHAVLSSAPELKQGAVRERSGRAVSNSKPKAE</sequence>
<evidence type="ECO:0000313" key="14">
    <source>
        <dbReference type="EMBL" id="TMS37612.1"/>
    </source>
</evidence>
<keyword evidence="9 12" id="KW-0472">Membrane</keyword>
<evidence type="ECO:0000256" key="3">
    <source>
        <dbReference type="ARBA" id="ARBA00012544"/>
    </source>
</evidence>
<dbReference type="CDD" id="cd03784">
    <property type="entry name" value="GT1_Gtf-like"/>
    <property type="match status" value="1"/>
</dbReference>
<dbReference type="InterPro" id="IPR035595">
    <property type="entry name" value="UDP_glycos_trans_CS"/>
</dbReference>
<evidence type="ECO:0000256" key="2">
    <source>
        <dbReference type="ARBA" id="ARBA00009995"/>
    </source>
</evidence>
<dbReference type="Gene3D" id="3.40.50.2000">
    <property type="entry name" value="Glycogen Phosphorylase B"/>
    <property type="match status" value="1"/>
</dbReference>
<comment type="similarity">
    <text evidence="2 11">Belongs to the UDP-glycosyltransferase family.</text>
</comment>
<comment type="caution">
    <text evidence="14">The sequence shown here is derived from an EMBL/GenBank/DDBJ whole genome shotgun (WGS) entry which is preliminary data.</text>
</comment>
<evidence type="ECO:0000256" key="12">
    <source>
        <dbReference type="SAM" id="Phobius"/>
    </source>
</evidence>
<dbReference type="SUPFAM" id="SSF53756">
    <property type="entry name" value="UDP-Glycosyltransferase/glycogen phosphorylase"/>
    <property type="match status" value="1"/>
</dbReference>
<evidence type="ECO:0000256" key="11">
    <source>
        <dbReference type="RuleBase" id="RU003718"/>
    </source>
</evidence>
<dbReference type="Pfam" id="PF00201">
    <property type="entry name" value="UDPGT"/>
    <property type="match status" value="1"/>
</dbReference>
<evidence type="ECO:0000256" key="5">
    <source>
        <dbReference type="ARBA" id="ARBA00022679"/>
    </source>
</evidence>
<evidence type="ECO:0000256" key="1">
    <source>
        <dbReference type="ARBA" id="ARBA00004167"/>
    </source>
</evidence>
<dbReference type="GO" id="GO:0015020">
    <property type="term" value="F:glucuronosyltransferase activity"/>
    <property type="evidence" value="ECO:0007669"/>
    <property type="project" value="UniProtKB-EC"/>
</dbReference>
<dbReference type="EC" id="2.4.1.17" evidence="3"/>
<keyword evidence="8 12" id="KW-1133">Transmembrane helix</keyword>
<feature type="transmembrane region" description="Helical" evidence="12">
    <location>
        <begin position="486"/>
        <end position="510"/>
    </location>
</feature>
<keyword evidence="4 11" id="KW-0328">Glycosyltransferase</keyword>
<evidence type="ECO:0000256" key="4">
    <source>
        <dbReference type="ARBA" id="ARBA00022676"/>
    </source>
</evidence>
<evidence type="ECO:0000256" key="6">
    <source>
        <dbReference type="ARBA" id="ARBA00022692"/>
    </source>
</evidence>
<dbReference type="PROSITE" id="PS00375">
    <property type="entry name" value="UDPGT"/>
    <property type="match status" value="1"/>
</dbReference>
<reference evidence="14 15" key="2">
    <citation type="journal article" date="2019" name="G3 (Bethesda)">
        <title>Hybrid Assembly of the Genome of the Entomopathogenic Nematode Steinernema carpocapsae Identifies the X-Chromosome.</title>
        <authorList>
            <person name="Serra L."/>
            <person name="Macchietto M."/>
            <person name="Macias-Munoz A."/>
            <person name="McGill C.J."/>
            <person name="Rodriguez I.M."/>
            <person name="Rodriguez B."/>
            <person name="Murad R."/>
            <person name="Mortazavi A."/>
        </authorList>
    </citation>
    <scope>NUCLEOTIDE SEQUENCE [LARGE SCALE GENOMIC DNA]</scope>
    <source>
        <strain evidence="14 15">ALL</strain>
    </source>
</reference>
<dbReference type="EMBL" id="AZBU02000001">
    <property type="protein sequence ID" value="TMS37612.1"/>
    <property type="molecule type" value="Genomic_DNA"/>
</dbReference>
<dbReference type="OrthoDB" id="5835829at2759"/>
<accession>A0A4U8UW09</accession>
<gene>
    <name evidence="14" type="ORF">L596_004508</name>
</gene>
<keyword evidence="6 12" id="KW-0812">Transmembrane</keyword>
<proteinExistence type="inferred from homology"/>
<comment type="subcellular location">
    <subcellularLocation>
        <location evidence="1">Membrane</location>
        <topology evidence="1">Single-pass membrane protein</topology>
    </subcellularLocation>
</comment>
<dbReference type="AlphaFoldDB" id="A0A4U8UW09"/>
<keyword evidence="5 11" id="KW-0808">Transferase</keyword>
<dbReference type="PROSITE" id="PS51257">
    <property type="entry name" value="PROKAR_LIPOPROTEIN"/>
    <property type="match status" value="1"/>
</dbReference>
<evidence type="ECO:0000256" key="8">
    <source>
        <dbReference type="ARBA" id="ARBA00022989"/>
    </source>
</evidence>
<dbReference type="FunFam" id="3.40.50.2000:FF:000038">
    <property type="entry name" value="UDP-GlucuronosylTransferase"/>
    <property type="match status" value="1"/>
</dbReference>
<protein>
    <recommendedName>
        <fullName evidence="3">glucuronosyltransferase</fullName>
        <ecNumber evidence="3">2.4.1.17</ecNumber>
    </recommendedName>
</protein>
<dbReference type="PANTHER" id="PTHR48043">
    <property type="entry name" value="EG:EG0003.4 PROTEIN-RELATED"/>
    <property type="match status" value="1"/>
</dbReference>
<dbReference type="GO" id="GO:0016020">
    <property type="term" value="C:membrane"/>
    <property type="evidence" value="ECO:0007669"/>
    <property type="project" value="UniProtKB-SubCell"/>
</dbReference>
<feature type="signal peptide" evidence="13">
    <location>
        <begin position="1"/>
        <end position="18"/>
    </location>
</feature>
<comment type="catalytic activity">
    <reaction evidence="10">
        <text>glucuronate acceptor + UDP-alpha-D-glucuronate = acceptor beta-D-glucuronoside + UDP + H(+)</text>
        <dbReference type="Rhea" id="RHEA:21032"/>
        <dbReference type="ChEBI" id="CHEBI:15378"/>
        <dbReference type="ChEBI" id="CHEBI:58052"/>
        <dbReference type="ChEBI" id="CHEBI:58223"/>
        <dbReference type="ChEBI" id="CHEBI:132367"/>
        <dbReference type="ChEBI" id="CHEBI:132368"/>
        <dbReference type="EC" id="2.4.1.17"/>
    </reaction>
</comment>
<keyword evidence="7 13" id="KW-0732">Signal</keyword>
<dbReference type="PANTHER" id="PTHR48043:SF23">
    <property type="entry name" value="UDP-GLUCURONOSYLTRANSFERASE"/>
    <property type="match status" value="1"/>
</dbReference>
<name>A0A4U8UW09_STECR</name>
<evidence type="ECO:0000256" key="13">
    <source>
        <dbReference type="SAM" id="SignalP"/>
    </source>
</evidence>
<feature type="chain" id="PRO_5020293751" description="glucuronosyltransferase" evidence="13">
    <location>
        <begin position="19"/>
        <end position="552"/>
    </location>
</feature>
<evidence type="ECO:0000256" key="10">
    <source>
        <dbReference type="ARBA" id="ARBA00047475"/>
    </source>
</evidence>
<evidence type="ECO:0000313" key="15">
    <source>
        <dbReference type="Proteomes" id="UP000298663"/>
    </source>
</evidence>
<dbReference type="Proteomes" id="UP000298663">
    <property type="component" value="Unassembled WGS sequence"/>
</dbReference>
<reference evidence="14 15" key="1">
    <citation type="journal article" date="2015" name="Genome Biol.">
        <title>Comparative genomics of Steinernema reveals deeply conserved gene regulatory networks.</title>
        <authorList>
            <person name="Dillman A.R."/>
            <person name="Macchietto M."/>
            <person name="Porter C.F."/>
            <person name="Rogers A."/>
            <person name="Williams B."/>
            <person name="Antoshechkin I."/>
            <person name="Lee M.M."/>
            <person name="Goodwin Z."/>
            <person name="Lu X."/>
            <person name="Lewis E.E."/>
            <person name="Goodrich-Blair H."/>
            <person name="Stock S.P."/>
            <person name="Adams B.J."/>
            <person name="Sternberg P.W."/>
            <person name="Mortazavi A."/>
        </authorList>
    </citation>
    <scope>NUCLEOTIDE SEQUENCE [LARGE SCALE GENOMIC DNA]</scope>
    <source>
        <strain evidence="14 15">ALL</strain>
    </source>
</reference>
<dbReference type="InterPro" id="IPR050271">
    <property type="entry name" value="UDP-glycosyltransferase"/>
</dbReference>
<dbReference type="STRING" id="34508.A0A4U8UW09"/>